<dbReference type="Pfam" id="PF00583">
    <property type="entry name" value="Acetyltransf_1"/>
    <property type="match status" value="1"/>
</dbReference>
<keyword evidence="2" id="KW-0012">Acyltransferase</keyword>
<dbReference type="Proteomes" id="UP000008898">
    <property type="component" value="Chromosome"/>
</dbReference>
<accession>G0L974</accession>
<dbReference type="PROSITE" id="PS51186">
    <property type="entry name" value="GNAT"/>
    <property type="match status" value="1"/>
</dbReference>
<dbReference type="OrthoDB" id="758560at2"/>
<evidence type="ECO:0000313" key="2">
    <source>
        <dbReference type="EMBL" id="CAZ94383.1"/>
    </source>
</evidence>
<dbReference type="PATRIC" id="fig|63186.3.peg.312"/>
<keyword evidence="2" id="KW-0808">Transferase</keyword>
<dbReference type="HOGENOM" id="CLU_013985_13_3_10"/>
<dbReference type="EC" id="2.3.1.-" evidence="2"/>
<organism evidence="2 3">
    <name type="scientific">Zobellia galactanivorans (strain DSM 12802 / CCUG 47099 / CIP 106680 / NCIMB 13871 / Dsij)</name>
    <dbReference type="NCBI Taxonomy" id="63186"/>
    <lineage>
        <taxon>Bacteria</taxon>
        <taxon>Pseudomonadati</taxon>
        <taxon>Bacteroidota</taxon>
        <taxon>Flavobacteriia</taxon>
        <taxon>Flavobacteriales</taxon>
        <taxon>Flavobacteriaceae</taxon>
        <taxon>Zobellia</taxon>
    </lineage>
</organism>
<dbReference type="GO" id="GO:0016747">
    <property type="term" value="F:acyltransferase activity, transferring groups other than amino-acyl groups"/>
    <property type="evidence" value="ECO:0007669"/>
    <property type="project" value="InterPro"/>
</dbReference>
<proteinExistence type="predicted"/>
<dbReference type="STRING" id="63186.ZOBELLIA_310"/>
<sequence>MEIQNCTKEDTSKIFELYKVATDFQKIKFPENQWPVFEEALIRGEITENRQFKLLIDDQIACVWAITFSDPNIWEEDDNPVSIYIHRIATNPDFRGNNFVKIIVDWAIGFAKGQDRQFIRMDTCGNNQRLIDHYTRCGFDFLGIKKLKNTEGLPTHYHGADVCLFEIRLNRP</sequence>
<feature type="domain" description="N-acetyltransferase" evidence="1">
    <location>
        <begin position="1"/>
        <end position="170"/>
    </location>
</feature>
<evidence type="ECO:0000259" key="1">
    <source>
        <dbReference type="PROSITE" id="PS51186"/>
    </source>
</evidence>
<dbReference type="CDD" id="cd04301">
    <property type="entry name" value="NAT_SF"/>
    <property type="match status" value="1"/>
</dbReference>
<reference evidence="2 3" key="2">
    <citation type="journal article" date="2012" name="Environ. Microbiol.">
        <title>Characterization of the first alginolytic operons in a marine bacterium: from their emergence in marine Flavobacteriia to their independent transfers to marine Proteobacteria and human gut Bacteroides.</title>
        <authorList>
            <person name="Thomas F."/>
            <person name="Barbeyron T."/>
            <person name="Tonon T."/>
            <person name="Genicot S."/>
            <person name="Czjzek M."/>
            <person name="Michel G."/>
        </authorList>
    </citation>
    <scope>NUCLEOTIDE SEQUENCE [LARGE SCALE GENOMIC DNA]</scope>
    <source>
        <strain evidence="3">DSM 12802 / CCUG 47099 / CIP 106680 / NCIMB 13871 / Dsij</strain>
    </source>
</reference>
<protein>
    <submittedName>
        <fullName evidence="2">GCN5-related N-acetyltransferase</fullName>
        <ecNumber evidence="2">2.3.1.-</ecNumber>
    </submittedName>
</protein>
<evidence type="ECO:0000313" key="3">
    <source>
        <dbReference type="Proteomes" id="UP000008898"/>
    </source>
</evidence>
<dbReference type="Gene3D" id="3.40.630.30">
    <property type="match status" value="1"/>
</dbReference>
<dbReference type="RefSeq" id="WP_013991696.1">
    <property type="nucleotide sequence ID" value="NC_015844.1"/>
</dbReference>
<dbReference type="KEGG" id="zga:ZOBELLIA_310"/>
<dbReference type="SUPFAM" id="SSF55729">
    <property type="entry name" value="Acyl-CoA N-acyltransferases (Nat)"/>
    <property type="match status" value="1"/>
</dbReference>
<name>G0L974_ZOBGA</name>
<dbReference type="InterPro" id="IPR000182">
    <property type="entry name" value="GNAT_dom"/>
</dbReference>
<dbReference type="AlphaFoldDB" id="G0L974"/>
<dbReference type="InterPro" id="IPR016181">
    <property type="entry name" value="Acyl_CoA_acyltransferase"/>
</dbReference>
<reference evidence="3" key="1">
    <citation type="submission" date="2009-07" db="EMBL/GenBank/DDBJ databases">
        <title>Complete genome sequence of Zobellia galactanivorans Dsij.</title>
        <authorList>
            <consortium name="Genoscope - CEA"/>
        </authorList>
    </citation>
    <scope>NUCLEOTIDE SEQUENCE [LARGE SCALE GENOMIC DNA]</scope>
    <source>
        <strain evidence="3">DSM 12802 / CCUG 47099 / CIP 106680 / NCIMB 13871 / Dsij</strain>
    </source>
</reference>
<keyword evidence="3" id="KW-1185">Reference proteome</keyword>
<gene>
    <name evidence="2" type="ordered locus">zobellia_310</name>
</gene>
<dbReference type="EMBL" id="FP476056">
    <property type="protein sequence ID" value="CAZ94383.1"/>
    <property type="molecule type" value="Genomic_DNA"/>
</dbReference>